<keyword evidence="1" id="KW-1133">Transmembrane helix</keyword>
<dbReference type="EMBL" id="CP002408">
    <property type="protein sequence ID" value="AFU57882.1"/>
    <property type="molecule type" value="Genomic_DNA"/>
</dbReference>
<feature type="transmembrane region" description="Helical" evidence="1">
    <location>
        <begin position="21"/>
        <end position="42"/>
    </location>
</feature>
<dbReference type="BioCyc" id="CNIT1237085:G1324-938-MONOMER"/>
<sequence>MQQETTFSNRILEILGSKSSLLTIVASASLAVLCLFYIFSIGTQFQVRIYTLIDRVTHFTNFEFYIVSEFVDHVIIGSFSVLWLVFSLKSKIHRMMIGTFAALFVAAAITNYDPVLDGIALAALPAIVLLIIYNQYSRKILDNIKLKLAINYIAITGIIIGLISFTSAILSISSLSNDETLHRNYAHEIFLLFSSVSPILILLLLTSYPAKLLINFVSSVTGRLNVPAAPGYDNSDTINSKMKVIYLSIFVFISMMMVIIPHLPAINNDNQHIGVDTPVYNLWLNELSGAKDVQEYFGKAFVEINGGDRPLSLILMLAFQELIPAGNENNSDLRLEYLPLLLGPLLVLTTYLLTRELTMNDKTSLLAAFLTSVSYHVLIGVYAGFYSNWISLICGYLAFFFLLRFLRQSGAVNLSLYGILMILTLFSHVYTWSILAIVMGVFLAICITRWNIHIETVHNQNQGSKSSIIKKNAMAILIVLLCTVAIDIGRVALTGSSGGIERDLELGSKLAGIEQFALRWNNLTYGTTVYVGGLFANFLILGLGIYWLFTSKLKERENIALVIFLSIGILPFLFGDWVIQTRVFYNIPFQIPASIALLTIIKQTDSGLLRSIPIFIWLVAISLILVSNFHLVLPSP</sequence>
<feature type="transmembrane region" description="Helical" evidence="1">
    <location>
        <begin position="95"/>
        <end position="112"/>
    </location>
</feature>
<feature type="transmembrane region" description="Helical" evidence="1">
    <location>
        <begin position="561"/>
        <end position="579"/>
    </location>
</feature>
<proteinExistence type="predicted"/>
<dbReference type="KEGG" id="nga:Ngar_c09400"/>
<dbReference type="InParanoid" id="K0III4"/>
<keyword evidence="1" id="KW-0472">Membrane</keyword>
<evidence type="ECO:0000313" key="3">
    <source>
        <dbReference type="Proteomes" id="UP000008037"/>
    </source>
</evidence>
<name>K0III4_NITGG</name>
<evidence type="ECO:0000256" key="1">
    <source>
        <dbReference type="SAM" id="Phobius"/>
    </source>
</evidence>
<organism evidence="2 3">
    <name type="scientific">Nitrososphaera gargensis (strain Ga9.2)</name>
    <dbReference type="NCBI Taxonomy" id="1237085"/>
    <lineage>
        <taxon>Archaea</taxon>
        <taxon>Nitrososphaerota</taxon>
        <taxon>Nitrososphaeria</taxon>
        <taxon>Nitrososphaerales</taxon>
        <taxon>Nitrososphaeraceae</taxon>
        <taxon>Nitrososphaera</taxon>
    </lineage>
</organism>
<reference evidence="2 3" key="1">
    <citation type="journal article" date="2012" name="Environ. Microbiol.">
        <title>The genome of the ammonia-oxidizing Candidatus Nitrososphaera gargensis: insights into metabolic versatility and environmental adaptations.</title>
        <authorList>
            <person name="Spang A."/>
            <person name="Poehlein A."/>
            <person name="Offre P."/>
            <person name="Zumbragel S."/>
            <person name="Haider S."/>
            <person name="Rychlik N."/>
            <person name="Nowka B."/>
            <person name="Schmeisser C."/>
            <person name="Lebedeva E.V."/>
            <person name="Rattei T."/>
            <person name="Bohm C."/>
            <person name="Schmid M."/>
            <person name="Galushko A."/>
            <person name="Hatzenpichler R."/>
            <person name="Weinmaier T."/>
            <person name="Daniel R."/>
            <person name="Schleper C."/>
            <person name="Spieck E."/>
            <person name="Streit W."/>
            <person name="Wagner M."/>
        </authorList>
    </citation>
    <scope>NUCLEOTIDE SEQUENCE [LARGE SCALE GENOMIC DNA]</scope>
    <source>
        <strain evidence="3">Ga9.2</strain>
    </source>
</reference>
<protein>
    <recommendedName>
        <fullName evidence="4">Glycosyltransferase RgtA/B/C/D-like domain-containing protein</fullName>
    </recommendedName>
</protein>
<dbReference type="Proteomes" id="UP000008037">
    <property type="component" value="Chromosome"/>
</dbReference>
<feature type="transmembrane region" description="Helical" evidence="1">
    <location>
        <begin position="585"/>
        <end position="602"/>
    </location>
</feature>
<evidence type="ECO:0000313" key="2">
    <source>
        <dbReference type="EMBL" id="AFU57882.1"/>
    </source>
</evidence>
<feature type="transmembrane region" description="Helical" evidence="1">
    <location>
        <begin position="529"/>
        <end position="549"/>
    </location>
</feature>
<keyword evidence="3" id="KW-1185">Reference proteome</keyword>
<feature type="transmembrane region" description="Helical" evidence="1">
    <location>
        <begin position="62"/>
        <end position="86"/>
    </location>
</feature>
<keyword evidence="1" id="KW-0812">Transmembrane</keyword>
<feature type="transmembrane region" description="Helical" evidence="1">
    <location>
        <begin position="185"/>
        <end position="205"/>
    </location>
</feature>
<feature type="transmembrane region" description="Helical" evidence="1">
    <location>
        <begin position="148"/>
        <end position="173"/>
    </location>
</feature>
<dbReference type="HOGENOM" id="CLU_453903_0_0_2"/>
<feature type="transmembrane region" description="Helical" evidence="1">
    <location>
        <begin position="244"/>
        <end position="263"/>
    </location>
</feature>
<dbReference type="AlphaFoldDB" id="K0III4"/>
<gene>
    <name evidence="2" type="ordered locus">Ngar_c09400</name>
</gene>
<feature type="transmembrane region" description="Helical" evidence="1">
    <location>
        <begin position="389"/>
        <end position="406"/>
    </location>
</feature>
<evidence type="ECO:0008006" key="4">
    <source>
        <dbReference type="Google" id="ProtNLM"/>
    </source>
</evidence>
<feature type="transmembrane region" description="Helical" evidence="1">
    <location>
        <begin position="411"/>
        <end position="428"/>
    </location>
</feature>
<feature type="transmembrane region" description="Helical" evidence="1">
    <location>
        <begin position="337"/>
        <end position="353"/>
    </location>
</feature>
<feature type="transmembrane region" description="Helical" evidence="1">
    <location>
        <begin position="473"/>
        <end position="493"/>
    </location>
</feature>
<feature type="transmembrane region" description="Helical" evidence="1">
    <location>
        <begin position="614"/>
        <end position="633"/>
    </location>
</feature>
<accession>K0III4</accession>
<feature type="transmembrane region" description="Helical" evidence="1">
    <location>
        <begin position="365"/>
        <end position="383"/>
    </location>
</feature>
<feature type="transmembrane region" description="Helical" evidence="1">
    <location>
        <begin position="118"/>
        <end position="136"/>
    </location>
</feature>
<feature type="transmembrane region" description="Helical" evidence="1">
    <location>
        <begin position="434"/>
        <end position="452"/>
    </location>
</feature>